<dbReference type="SMART" id="SM00326">
    <property type="entry name" value="SH3"/>
    <property type="match status" value="1"/>
</dbReference>
<dbReference type="OrthoDB" id="10047268at2759"/>
<dbReference type="Proteomes" id="UP000264800">
    <property type="component" value="Unplaced"/>
</dbReference>
<evidence type="ECO:0000256" key="2">
    <source>
        <dbReference type="ARBA" id="ARBA00022553"/>
    </source>
</evidence>
<feature type="compositionally biased region" description="Basic and acidic residues" evidence="4">
    <location>
        <begin position="320"/>
        <end position="330"/>
    </location>
</feature>
<dbReference type="InterPro" id="IPR036028">
    <property type="entry name" value="SH3-like_dom_sf"/>
</dbReference>
<dbReference type="RefSeq" id="XP_017294534.1">
    <property type="nucleotide sequence ID" value="XM_017439045.3"/>
</dbReference>
<dbReference type="InterPro" id="IPR001452">
    <property type="entry name" value="SH3_domain"/>
</dbReference>
<organism evidence="7 8">
    <name type="scientific">Kryptolebias marmoratus</name>
    <name type="common">Mangrove killifish</name>
    <name type="synonym">Rivulus marmoratus</name>
    <dbReference type="NCBI Taxonomy" id="37003"/>
    <lineage>
        <taxon>Eukaryota</taxon>
        <taxon>Metazoa</taxon>
        <taxon>Chordata</taxon>
        <taxon>Craniata</taxon>
        <taxon>Vertebrata</taxon>
        <taxon>Euteleostomi</taxon>
        <taxon>Actinopterygii</taxon>
        <taxon>Neopterygii</taxon>
        <taxon>Teleostei</taxon>
        <taxon>Neoteleostei</taxon>
        <taxon>Acanthomorphata</taxon>
        <taxon>Ovalentaria</taxon>
        <taxon>Atherinomorphae</taxon>
        <taxon>Cyprinodontiformes</taxon>
        <taxon>Rivulidae</taxon>
        <taxon>Kryptolebias</taxon>
    </lineage>
</organism>
<dbReference type="InterPro" id="IPR001660">
    <property type="entry name" value="SAM"/>
</dbReference>
<evidence type="ECO:0000256" key="3">
    <source>
        <dbReference type="PROSITE-ProRule" id="PRU00192"/>
    </source>
</evidence>
<dbReference type="InterPro" id="IPR021090">
    <property type="entry name" value="SPIDER"/>
</dbReference>
<feature type="compositionally biased region" description="Basic and acidic residues" evidence="4">
    <location>
        <begin position="124"/>
        <end position="134"/>
    </location>
</feature>
<dbReference type="GeneTree" id="ENSGT00940000157806"/>
<accession>A0A3Q3BIY9</accession>
<keyword evidence="2" id="KW-0597">Phosphoprotein</keyword>
<feature type="region of interest" description="Disordered" evidence="4">
    <location>
        <begin position="119"/>
        <end position="151"/>
    </location>
</feature>
<dbReference type="Ensembl" id="ENSKMAT00000025089.1">
    <property type="protein sequence ID" value="ENSKMAP00000024779.1"/>
    <property type="gene ID" value="ENSKMAG00000018385.1"/>
</dbReference>
<dbReference type="Pfam" id="PF07653">
    <property type="entry name" value="SH3_2"/>
    <property type="match status" value="1"/>
</dbReference>
<feature type="compositionally biased region" description="Basic and acidic residues" evidence="4">
    <location>
        <begin position="543"/>
        <end position="553"/>
    </location>
</feature>
<sequence>MLSTMNMFCFTLEGSTESIYEPANNRTLKDILPKYHCSPVRLRHRPEGGGSDPSSHTDQPKGTTKLKEETQRSCMPTLALDSEAFKKDINQTCWTSYGDKKGVHHQMTVENRSFCKSGVTGGTKVKELSPDRTSTDPPAQSDETAAESIQTTGRLKKLQKLVHIKKGHQSDGANVASTTNNYCLAEVVRNNNKVLTCIGLGKRTEMSSLKTTQLSQQPLQPNTGDLHGDSVEDGMWSPMPGHLLKPSDCPQAWPPFYHTCQQPSHNMWSCSGSLSLPRNSDWDRFETQIWELDSKQPDLSLPQMIRSITDLHLPQNTNRDTQRDEAEKRKTGIQKTFTKGHRKSRNSMESLYSLNSGKSSSSGVTSGSDCSSNRESLRLEDDLSFTRQFCCRARVHTEYMPSPYDTESLRLKVGDVIDVMAKPPLGIWTGMLHGRVGTFKFIYVDVLSEQSSESNMHKGRYKSTIQEVLKRHSLEAYSSALQLSGYQTVDDLMKLRECDLMELNVTNPEHRQQLLTAVNSLQQLHSDNHVENGASQVPESSSEEMKAELKNGPRDSGCLMTSDIPDSCTEDTDSPSEHPVLADMKVS</sequence>
<dbReference type="AlphaFoldDB" id="A0A3Q3BIY9"/>
<reference evidence="7" key="2">
    <citation type="submission" date="2025-09" db="UniProtKB">
        <authorList>
            <consortium name="Ensembl"/>
        </authorList>
    </citation>
    <scope>IDENTIFICATION</scope>
</reference>
<dbReference type="OMA" id="FETLVHW"/>
<dbReference type="PANTHER" id="PTHR12301:SF4">
    <property type="entry name" value="SAM DOMAIN-CONTAINING PROTEIN SAMSN-1"/>
    <property type="match status" value="1"/>
</dbReference>
<keyword evidence="8" id="KW-1185">Reference proteome</keyword>
<proteinExistence type="predicted"/>
<dbReference type="SUPFAM" id="SSF50044">
    <property type="entry name" value="SH3-domain"/>
    <property type="match status" value="1"/>
</dbReference>
<feature type="region of interest" description="Disordered" evidence="4">
    <location>
        <begin position="310"/>
        <end position="374"/>
    </location>
</feature>
<evidence type="ECO:0000256" key="4">
    <source>
        <dbReference type="SAM" id="MobiDB-lite"/>
    </source>
</evidence>
<dbReference type="PANTHER" id="PTHR12301">
    <property type="entry name" value="SAM-DOMAIN, SH3 AND NUCLEAR LOCALIZATION SIGNALS PROTEIN RELATED"/>
    <property type="match status" value="1"/>
</dbReference>
<evidence type="ECO:0000259" key="6">
    <source>
        <dbReference type="PROSITE" id="PS50105"/>
    </source>
</evidence>
<feature type="compositionally biased region" description="Polar residues" evidence="4">
    <location>
        <begin position="135"/>
        <end position="151"/>
    </location>
</feature>
<reference evidence="7" key="1">
    <citation type="submission" date="2025-08" db="UniProtKB">
        <authorList>
            <consortium name="Ensembl"/>
        </authorList>
    </citation>
    <scope>IDENTIFICATION</scope>
</reference>
<dbReference type="PROSITE" id="PS50105">
    <property type="entry name" value="SAM_DOMAIN"/>
    <property type="match status" value="1"/>
</dbReference>
<feature type="compositionally biased region" description="Low complexity" evidence="4">
    <location>
        <begin position="350"/>
        <end position="371"/>
    </location>
</feature>
<evidence type="ECO:0000313" key="7">
    <source>
        <dbReference type="Ensembl" id="ENSKMAP00000024779.1"/>
    </source>
</evidence>
<evidence type="ECO:0000313" key="8">
    <source>
        <dbReference type="Proteomes" id="UP000264800"/>
    </source>
</evidence>
<feature type="domain" description="SAM" evidence="6">
    <location>
        <begin position="464"/>
        <end position="524"/>
    </location>
</feature>
<dbReference type="SUPFAM" id="SSF47769">
    <property type="entry name" value="SAM/Pointed domain"/>
    <property type="match status" value="1"/>
</dbReference>
<dbReference type="Pfam" id="PF12485">
    <property type="entry name" value="SPIDER"/>
    <property type="match status" value="1"/>
</dbReference>
<feature type="compositionally biased region" description="Polar residues" evidence="4">
    <location>
        <begin position="52"/>
        <end position="62"/>
    </location>
</feature>
<dbReference type="InterPro" id="IPR013761">
    <property type="entry name" value="SAM/pointed_sf"/>
</dbReference>
<dbReference type="KEGG" id="kmr:108249576"/>
<dbReference type="Pfam" id="PF00536">
    <property type="entry name" value="SAM_1"/>
    <property type="match status" value="1"/>
</dbReference>
<dbReference type="STRING" id="37003.ENSKMAP00000024779"/>
<feature type="region of interest" description="Disordered" evidence="4">
    <location>
        <begin position="40"/>
        <end position="71"/>
    </location>
</feature>
<dbReference type="GeneID" id="108249576"/>
<dbReference type="InterPro" id="IPR051725">
    <property type="entry name" value="SAM-SH3_domain_protein"/>
</dbReference>
<dbReference type="PROSITE" id="PS50002">
    <property type="entry name" value="SH3"/>
    <property type="match status" value="1"/>
</dbReference>
<feature type="domain" description="SH3" evidence="5">
    <location>
        <begin position="388"/>
        <end position="449"/>
    </location>
</feature>
<evidence type="ECO:0000259" key="5">
    <source>
        <dbReference type="PROSITE" id="PS50002"/>
    </source>
</evidence>
<evidence type="ECO:0000256" key="1">
    <source>
        <dbReference type="ARBA" id="ARBA00022443"/>
    </source>
</evidence>
<dbReference type="Gene3D" id="1.10.150.50">
    <property type="entry name" value="Transcription Factor, Ets-1"/>
    <property type="match status" value="1"/>
</dbReference>
<dbReference type="CTD" id="450018"/>
<feature type="region of interest" description="Disordered" evidence="4">
    <location>
        <begin position="531"/>
        <end position="587"/>
    </location>
</feature>
<dbReference type="Gene3D" id="2.30.30.40">
    <property type="entry name" value="SH3 Domains"/>
    <property type="match status" value="1"/>
</dbReference>
<name>A0A3Q3BIY9_KRYMA</name>
<keyword evidence="1 3" id="KW-0728">SH3 domain</keyword>
<protein>
    <submittedName>
        <fullName evidence="7">Uncharacterized LOC108249576</fullName>
    </submittedName>
</protein>
<dbReference type="SMART" id="SM00454">
    <property type="entry name" value="SAM"/>
    <property type="match status" value="1"/>
</dbReference>